<organism evidence="1 2">
    <name type="scientific">Ceratodon purpureus</name>
    <name type="common">Fire moss</name>
    <name type="synonym">Dicranum purpureum</name>
    <dbReference type="NCBI Taxonomy" id="3225"/>
    <lineage>
        <taxon>Eukaryota</taxon>
        <taxon>Viridiplantae</taxon>
        <taxon>Streptophyta</taxon>
        <taxon>Embryophyta</taxon>
        <taxon>Bryophyta</taxon>
        <taxon>Bryophytina</taxon>
        <taxon>Bryopsida</taxon>
        <taxon>Dicranidae</taxon>
        <taxon>Pseudoditrichales</taxon>
        <taxon>Ditrichaceae</taxon>
        <taxon>Ceratodon</taxon>
    </lineage>
</organism>
<evidence type="ECO:0000313" key="1">
    <source>
        <dbReference type="EMBL" id="KAG0574269.1"/>
    </source>
</evidence>
<dbReference type="EMBL" id="CM026426">
    <property type="protein sequence ID" value="KAG0574269.1"/>
    <property type="molecule type" value="Genomic_DNA"/>
</dbReference>
<reference evidence="1" key="1">
    <citation type="submission" date="2020-06" db="EMBL/GenBank/DDBJ databases">
        <title>WGS assembly of Ceratodon purpureus strain R40.</title>
        <authorList>
            <person name="Carey S.B."/>
            <person name="Jenkins J."/>
            <person name="Shu S."/>
            <person name="Lovell J.T."/>
            <person name="Sreedasyam A."/>
            <person name="Maumus F."/>
            <person name="Tiley G.P."/>
            <person name="Fernandez-Pozo N."/>
            <person name="Barry K."/>
            <person name="Chen C."/>
            <person name="Wang M."/>
            <person name="Lipzen A."/>
            <person name="Daum C."/>
            <person name="Saski C.A."/>
            <person name="Payton A.C."/>
            <person name="Mcbreen J.C."/>
            <person name="Conrad R.E."/>
            <person name="Kollar L.M."/>
            <person name="Olsson S."/>
            <person name="Huttunen S."/>
            <person name="Landis J.B."/>
            <person name="Wickett N.J."/>
            <person name="Johnson M.G."/>
            <person name="Rensing S.A."/>
            <person name="Grimwood J."/>
            <person name="Schmutz J."/>
            <person name="Mcdaniel S.F."/>
        </authorList>
    </citation>
    <scope>NUCLEOTIDE SEQUENCE</scope>
    <source>
        <strain evidence="1">R40</strain>
    </source>
</reference>
<comment type="caution">
    <text evidence="1">The sequence shown here is derived from an EMBL/GenBank/DDBJ whole genome shotgun (WGS) entry which is preliminary data.</text>
</comment>
<keyword evidence="2" id="KW-1185">Reference proteome</keyword>
<accession>A0A8T0HU53</accession>
<proteinExistence type="predicted"/>
<dbReference type="AlphaFoldDB" id="A0A8T0HU53"/>
<name>A0A8T0HU53_CERPU</name>
<gene>
    <name evidence="1" type="ORF">KC19_VG249000</name>
</gene>
<sequence length="81" mass="9576">MMCRLTFYVPYRIVVACTDGTRYTTILLPWGLTYVKFIWKTFNVGGINIGFDIQRLRSRKGKDARVMYRLPSNAWCFELRS</sequence>
<protein>
    <submittedName>
        <fullName evidence="1">Uncharacterized protein</fullName>
    </submittedName>
</protein>
<dbReference type="Proteomes" id="UP000822688">
    <property type="component" value="Chromosome V"/>
</dbReference>
<evidence type="ECO:0000313" key="2">
    <source>
        <dbReference type="Proteomes" id="UP000822688"/>
    </source>
</evidence>